<dbReference type="Proteomes" id="UP000504635">
    <property type="component" value="Unplaced"/>
</dbReference>
<keyword evidence="7" id="KW-1185">Reference proteome</keyword>
<dbReference type="KEGG" id="soy:115877156"/>
<keyword evidence="3" id="KW-0812">Transmembrane</keyword>
<evidence type="ECO:0000313" key="8">
    <source>
        <dbReference type="RefSeq" id="XP_030749172.1"/>
    </source>
</evidence>
<evidence type="ECO:0000313" key="7">
    <source>
        <dbReference type="Proteomes" id="UP000504635"/>
    </source>
</evidence>
<name>A0A6J2XD48_SITOR</name>
<keyword evidence="4" id="KW-1133">Transmembrane helix</keyword>
<accession>A0A6J2XD48</accession>
<keyword evidence="5" id="KW-0472">Membrane</keyword>
<gene>
    <name evidence="8" type="primary">LOC115877156</name>
</gene>
<reference evidence="8" key="1">
    <citation type="submission" date="2025-08" db="UniProtKB">
        <authorList>
            <consortium name="RefSeq"/>
        </authorList>
    </citation>
    <scope>IDENTIFICATION</scope>
    <source>
        <tissue evidence="8">Gonads</tissue>
    </source>
</reference>
<dbReference type="OrthoDB" id="5345392at2759"/>
<dbReference type="GO" id="GO:0016020">
    <property type="term" value="C:membrane"/>
    <property type="evidence" value="ECO:0007669"/>
    <property type="project" value="UniProtKB-SubCell"/>
</dbReference>
<dbReference type="AlphaFoldDB" id="A0A6J2XD48"/>
<comment type="similarity">
    <text evidence="2 6">Belongs to the peroxisomal membrane protein PXMP2/4 family.</text>
</comment>
<protein>
    <submittedName>
        <fullName evidence="8">Mpv17-like protein 2</fullName>
    </submittedName>
</protein>
<sequence length="201" mass="23291">MAVQLGKRFKTIILPKVSHMFNKLFSDKYLLYTNVGISLCLSGVGDILEQNYEIFTEQIPNWNKERTRDMTLSGTTVGVVCHYWYKFLDRSLPGYTIRIVLKKIVIDQFVGSPLCISTFFGTIALLEGSTKEEFVQEVKDKAWRLYAAEWMIWPPCQFLNFYVLSTKYRVLFDNLVSLGYDVYTSHVKHVPVCTETKAKEL</sequence>
<evidence type="ECO:0000256" key="4">
    <source>
        <dbReference type="ARBA" id="ARBA00022989"/>
    </source>
</evidence>
<proteinExistence type="inferred from homology"/>
<comment type="subcellular location">
    <subcellularLocation>
        <location evidence="1">Membrane</location>
        <topology evidence="1">Multi-pass membrane protein</topology>
    </subcellularLocation>
</comment>
<dbReference type="GO" id="GO:0061668">
    <property type="term" value="P:mitochondrial ribosome assembly"/>
    <property type="evidence" value="ECO:0007669"/>
    <property type="project" value="TreeGrafter"/>
</dbReference>
<evidence type="ECO:0000256" key="2">
    <source>
        <dbReference type="ARBA" id="ARBA00006824"/>
    </source>
</evidence>
<dbReference type="InterPro" id="IPR007248">
    <property type="entry name" value="Mpv17_PMP22"/>
</dbReference>
<organism evidence="7 8">
    <name type="scientific">Sitophilus oryzae</name>
    <name type="common">Rice weevil</name>
    <name type="synonym">Curculio oryzae</name>
    <dbReference type="NCBI Taxonomy" id="7048"/>
    <lineage>
        <taxon>Eukaryota</taxon>
        <taxon>Metazoa</taxon>
        <taxon>Ecdysozoa</taxon>
        <taxon>Arthropoda</taxon>
        <taxon>Hexapoda</taxon>
        <taxon>Insecta</taxon>
        <taxon>Pterygota</taxon>
        <taxon>Neoptera</taxon>
        <taxon>Endopterygota</taxon>
        <taxon>Coleoptera</taxon>
        <taxon>Polyphaga</taxon>
        <taxon>Cucujiformia</taxon>
        <taxon>Curculionidae</taxon>
        <taxon>Dryophthorinae</taxon>
        <taxon>Sitophilus</taxon>
    </lineage>
</organism>
<evidence type="ECO:0000256" key="5">
    <source>
        <dbReference type="ARBA" id="ARBA00023136"/>
    </source>
</evidence>
<dbReference type="InParanoid" id="A0A6J2XD48"/>
<evidence type="ECO:0000256" key="1">
    <source>
        <dbReference type="ARBA" id="ARBA00004141"/>
    </source>
</evidence>
<dbReference type="PANTHER" id="PTHR11266:SF8">
    <property type="entry name" value="MPV17-LIKE PROTEIN 2"/>
    <property type="match status" value="1"/>
</dbReference>
<evidence type="ECO:0000256" key="6">
    <source>
        <dbReference type="RuleBase" id="RU363053"/>
    </source>
</evidence>
<dbReference type="GeneID" id="115877156"/>
<dbReference type="FunCoup" id="A0A6J2XD48">
    <property type="interactions" value="420"/>
</dbReference>
<dbReference type="RefSeq" id="XP_030749172.1">
    <property type="nucleotide sequence ID" value="XM_030893312.1"/>
</dbReference>
<dbReference type="PANTHER" id="PTHR11266">
    <property type="entry name" value="PEROXISOMAL MEMBRANE PROTEIN 2, PXMP2 MPV17"/>
    <property type="match status" value="1"/>
</dbReference>
<dbReference type="Pfam" id="PF04117">
    <property type="entry name" value="Mpv17_PMP22"/>
    <property type="match status" value="1"/>
</dbReference>
<dbReference type="GO" id="GO:0005739">
    <property type="term" value="C:mitochondrion"/>
    <property type="evidence" value="ECO:0007669"/>
    <property type="project" value="TreeGrafter"/>
</dbReference>
<evidence type="ECO:0000256" key="3">
    <source>
        <dbReference type="ARBA" id="ARBA00022692"/>
    </source>
</evidence>